<gene>
    <name evidence="1" type="ORF">M408DRAFT_164071</name>
</gene>
<name>A0A0C3B6I7_SERVB</name>
<proteinExistence type="predicted"/>
<reference evidence="1 2" key="1">
    <citation type="submission" date="2014-04" db="EMBL/GenBank/DDBJ databases">
        <authorList>
            <consortium name="DOE Joint Genome Institute"/>
            <person name="Kuo A."/>
            <person name="Zuccaro A."/>
            <person name="Kohler A."/>
            <person name="Nagy L.G."/>
            <person name="Floudas D."/>
            <person name="Copeland A."/>
            <person name="Barry K.W."/>
            <person name="Cichocki N."/>
            <person name="Veneault-Fourrey C."/>
            <person name="LaButti K."/>
            <person name="Lindquist E.A."/>
            <person name="Lipzen A."/>
            <person name="Lundell T."/>
            <person name="Morin E."/>
            <person name="Murat C."/>
            <person name="Sun H."/>
            <person name="Tunlid A."/>
            <person name="Henrissat B."/>
            <person name="Grigoriev I.V."/>
            <person name="Hibbett D.S."/>
            <person name="Martin F."/>
            <person name="Nordberg H.P."/>
            <person name="Cantor M.N."/>
            <person name="Hua S.X."/>
        </authorList>
    </citation>
    <scope>NUCLEOTIDE SEQUENCE [LARGE SCALE GENOMIC DNA]</scope>
    <source>
        <strain evidence="1 2">MAFF 305830</strain>
    </source>
</reference>
<organism evidence="1 2">
    <name type="scientific">Serendipita vermifera MAFF 305830</name>
    <dbReference type="NCBI Taxonomy" id="933852"/>
    <lineage>
        <taxon>Eukaryota</taxon>
        <taxon>Fungi</taxon>
        <taxon>Dikarya</taxon>
        <taxon>Basidiomycota</taxon>
        <taxon>Agaricomycotina</taxon>
        <taxon>Agaricomycetes</taxon>
        <taxon>Sebacinales</taxon>
        <taxon>Serendipitaceae</taxon>
        <taxon>Serendipita</taxon>
    </lineage>
</organism>
<evidence type="ECO:0000313" key="1">
    <source>
        <dbReference type="EMBL" id="KIM27749.1"/>
    </source>
</evidence>
<accession>A0A0C3B6I7</accession>
<dbReference type="AlphaFoldDB" id="A0A0C3B6I7"/>
<dbReference type="EMBL" id="KN824297">
    <property type="protein sequence ID" value="KIM27749.1"/>
    <property type="molecule type" value="Genomic_DNA"/>
</dbReference>
<evidence type="ECO:0000313" key="2">
    <source>
        <dbReference type="Proteomes" id="UP000054097"/>
    </source>
</evidence>
<dbReference type="Proteomes" id="UP000054097">
    <property type="component" value="Unassembled WGS sequence"/>
</dbReference>
<dbReference type="HOGENOM" id="CLU_2777512_0_0_1"/>
<reference evidence="2" key="2">
    <citation type="submission" date="2015-01" db="EMBL/GenBank/DDBJ databases">
        <title>Evolutionary Origins and Diversification of the Mycorrhizal Mutualists.</title>
        <authorList>
            <consortium name="DOE Joint Genome Institute"/>
            <consortium name="Mycorrhizal Genomics Consortium"/>
            <person name="Kohler A."/>
            <person name="Kuo A."/>
            <person name="Nagy L.G."/>
            <person name="Floudas D."/>
            <person name="Copeland A."/>
            <person name="Barry K.W."/>
            <person name="Cichocki N."/>
            <person name="Veneault-Fourrey C."/>
            <person name="LaButti K."/>
            <person name="Lindquist E.A."/>
            <person name="Lipzen A."/>
            <person name="Lundell T."/>
            <person name="Morin E."/>
            <person name="Murat C."/>
            <person name="Riley R."/>
            <person name="Ohm R."/>
            <person name="Sun H."/>
            <person name="Tunlid A."/>
            <person name="Henrissat B."/>
            <person name="Grigoriev I.V."/>
            <person name="Hibbett D.S."/>
            <person name="Martin F."/>
        </authorList>
    </citation>
    <scope>NUCLEOTIDE SEQUENCE [LARGE SCALE GENOMIC DNA]</scope>
    <source>
        <strain evidence="2">MAFF 305830</strain>
    </source>
</reference>
<protein>
    <submittedName>
        <fullName evidence="1">Uncharacterized protein</fullName>
    </submittedName>
</protein>
<sequence>MPSTPFTSYPPPKSWLKWKSHLALSRFYGWYSVTRECFFTLTLRFRPLTVGCLVVSCQACGTIKRSLWW</sequence>
<keyword evidence="2" id="KW-1185">Reference proteome</keyword>